<dbReference type="CDD" id="cd16967">
    <property type="entry name" value="Alpha_kinase_eEF2K"/>
    <property type="match status" value="1"/>
</dbReference>
<dbReference type="InParanoid" id="A0A2K3CQB5"/>
<dbReference type="AlphaFoldDB" id="A0A2K3CQB5"/>
<dbReference type="GeneID" id="5722703"/>
<evidence type="ECO:0000256" key="5">
    <source>
        <dbReference type="ARBA" id="ARBA00022840"/>
    </source>
</evidence>
<evidence type="ECO:0000259" key="7">
    <source>
        <dbReference type="PROSITE" id="PS51158"/>
    </source>
</evidence>
<keyword evidence="4" id="KW-0418">Kinase</keyword>
<dbReference type="InterPro" id="IPR047588">
    <property type="entry name" value="eEF2K_a_kinase_dom"/>
</dbReference>
<dbReference type="KEGG" id="cre:CHLRE_17g721850v5"/>
<dbReference type="GO" id="GO:0005524">
    <property type="term" value="F:ATP binding"/>
    <property type="evidence" value="ECO:0007669"/>
    <property type="project" value="UniProtKB-KW"/>
</dbReference>
<accession>A0A2K3CQB5</accession>
<dbReference type="Proteomes" id="UP000006906">
    <property type="component" value="Chromosome 17"/>
</dbReference>
<evidence type="ECO:0000256" key="4">
    <source>
        <dbReference type="ARBA" id="ARBA00022777"/>
    </source>
</evidence>
<keyword evidence="2" id="KW-0808">Transferase</keyword>
<dbReference type="OrthoDB" id="544387at2759"/>
<dbReference type="PaxDb" id="3055-EDP00377"/>
<evidence type="ECO:0000313" key="9">
    <source>
        <dbReference type="Proteomes" id="UP000006906"/>
    </source>
</evidence>
<dbReference type="InterPro" id="IPR004166">
    <property type="entry name" value="a-kinase_dom"/>
</dbReference>
<feature type="compositionally biased region" description="Acidic residues" evidence="6">
    <location>
        <begin position="814"/>
        <end position="827"/>
    </location>
</feature>
<protein>
    <recommendedName>
        <fullName evidence="7">Alpha-type protein kinase domain-containing protein</fullName>
    </recommendedName>
</protein>
<evidence type="ECO:0000256" key="1">
    <source>
        <dbReference type="ARBA" id="ARBA00022527"/>
    </source>
</evidence>
<name>A0A2K3CQB5_CHLRE</name>
<dbReference type="SMART" id="SM00811">
    <property type="entry name" value="Alpha_kinase"/>
    <property type="match status" value="1"/>
</dbReference>
<keyword evidence="3" id="KW-0547">Nucleotide-binding</keyword>
<organism evidence="8 9">
    <name type="scientific">Chlamydomonas reinhardtii</name>
    <name type="common">Chlamydomonas smithii</name>
    <dbReference type="NCBI Taxonomy" id="3055"/>
    <lineage>
        <taxon>Eukaryota</taxon>
        <taxon>Viridiplantae</taxon>
        <taxon>Chlorophyta</taxon>
        <taxon>core chlorophytes</taxon>
        <taxon>Chlorophyceae</taxon>
        <taxon>CS clade</taxon>
        <taxon>Chlamydomonadales</taxon>
        <taxon>Chlamydomonadaceae</taxon>
        <taxon>Chlamydomonas</taxon>
    </lineage>
</organism>
<feature type="region of interest" description="Disordered" evidence="6">
    <location>
        <begin position="70"/>
        <end position="151"/>
    </location>
</feature>
<dbReference type="PANTHER" id="PTHR45992:SF2">
    <property type="entry name" value="EUKARYOTIC ELONGATION FACTOR 2 KINASE"/>
    <property type="match status" value="1"/>
</dbReference>
<feature type="region of interest" description="Disordered" evidence="6">
    <location>
        <begin position="297"/>
        <end position="317"/>
    </location>
</feature>
<feature type="domain" description="Alpha-type protein kinase" evidence="7">
    <location>
        <begin position="359"/>
        <end position="571"/>
    </location>
</feature>
<dbReference type="Gene3D" id="3.30.200.20">
    <property type="entry name" value="Phosphorylase Kinase, domain 1"/>
    <property type="match status" value="2"/>
</dbReference>
<gene>
    <name evidence="8" type="ORF">CHLRE_17g721850v5</name>
</gene>
<dbReference type="SUPFAM" id="SSF56112">
    <property type="entry name" value="Protein kinase-like (PK-like)"/>
    <property type="match status" value="1"/>
</dbReference>
<dbReference type="InterPro" id="IPR051852">
    <property type="entry name" value="Alpha-type_PK"/>
</dbReference>
<dbReference type="Gene3D" id="3.20.200.10">
    <property type="entry name" value="MHCK/EF2 kinase"/>
    <property type="match status" value="1"/>
</dbReference>
<dbReference type="ExpressionAtlas" id="A0A2K3CQB5">
    <property type="expression patterns" value="baseline and differential"/>
</dbReference>
<dbReference type="GO" id="GO:0004674">
    <property type="term" value="F:protein serine/threonine kinase activity"/>
    <property type="evidence" value="ECO:0000318"/>
    <property type="project" value="GO_Central"/>
</dbReference>
<evidence type="ECO:0000256" key="3">
    <source>
        <dbReference type="ARBA" id="ARBA00022741"/>
    </source>
</evidence>
<keyword evidence="9" id="KW-1185">Reference proteome</keyword>
<dbReference type="GO" id="GO:0004686">
    <property type="term" value="F:elongation factor-2 kinase activity"/>
    <property type="evidence" value="ECO:0007669"/>
    <property type="project" value="InterPro"/>
</dbReference>
<dbReference type="EMBL" id="CM008978">
    <property type="protein sequence ID" value="PNW70484.1"/>
    <property type="molecule type" value="Genomic_DNA"/>
</dbReference>
<evidence type="ECO:0000313" key="8">
    <source>
        <dbReference type="EMBL" id="PNW70484.1"/>
    </source>
</evidence>
<dbReference type="PANTHER" id="PTHR45992">
    <property type="entry name" value="EUKARYOTIC ELONGATION FACTOR 2 KINASE-RELATED"/>
    <property type="match status" value="1"/>
</dbReference>
<dbReference type="Gramene" id="PNW70484">
    <property type="protein sequence ID" value="PNW70484"/>
    <property type="gene ID" value="CHLRE_17g721850v5"/>
</dbReference>
<dbReference type="InterPro" id="IPR011009">
    <property type="entry name" value="Kinase-like_dom_sf"/>
</dbReference>
<feature type="compositionally biased region" description="Gly residues" evidence="6">
    <location>
        <begin position="112"/>
        <end position="125"/>
    </location>
</feature>
<keyword evidence="1" id="KW-0723">Serine/threonine-protein kinase</keyword>
<dbReference type="Pfam" id="PF02816">
    <property type="entry name" value="Alpha_kinase"/>
    <property type="match status" value="1"/>
</dbReference>
<sequence length="977" mass="100016">MSQASLSALEAQMAEVYAKIAQEHGLATAMQALGRLMISAPSVAPPTAATTVPTPASAAASTPAADATAAVGSAVQPHGATSPFSATTSSVPGATTSAPAAPAATPKTIPKPGGGGGAGAIGAGGAQSDTSPPSEGATQPSPSPSPAGANGLAHARTLESVHTVPSATLSQMPSGIMSLVSPSAAASVADADEETSPSQKISGSDPDAVEAAAAAAVTLGTAGAAAAVAAAAAPAAAPAAQAVAPGAVGAQGLTARLAAAAAAGASGGVAPMDVPRAAAAAVAAVAAAKAEAVAAAEARGEGEPESPKSNISGSVRTGFGTPRSGSLWQRAVNLSKGVSDPWAGRNLHTLPMERAVRQRYNAMNGTWVTDEVLVKMEGKPFAAGAMRECFAAKKLSTFTHNVDWHKAQNMVAKRYKKEGVRKSVYYNDVLVQMDAKMLGECYNRTDPPKQVDVMQCAILHFAGRPGGPLYAVEQLIEGDYVKYNSNSGFVKGDDVLRNTPQAFSHFTWVLTRGLKICVDIQGVGDLYTDPQLHTLDGEGYGEGNLGLRGMALFFRSHECNALCCRLGLKPLDRCDADVRAQGYSSTPASASASTPAPATAARTMARSSSYRKRMAAAKKKRQQQPEAACAEEACLAALKEVPRETPESLVHLEIAKLYGEVVLLPDLRPNEDPDDALRGGLFHLNAAAQGGCVLALLVLARAHCGIDATAPQFAQVFKVGTKQRLFQAHVRVAWRCTLLAAERGVRGAALAAASAYASGSGLFGEEVLDGLGQPAQAARWYAAALALPDLLAAAEAEEAAAEAGGGGDDVIREADEEEEDDEEDAEDGSERRSGKAESDDEPQFEMSVMRAASDRDSDAGMLPDLPMLGSAGSTVNLSALRVPKIEELRPSKAFLHRCKLQAEEEAAALPGASAAKYEILFSYGSLLLSGGEGLAPDPAKAAELLEAAAEAASEAGKGKLAQRYYEQAAKAQAACEE</sequence>
<dbReference type="RefSeq" id="XP_042914731.1">
    <property type="nucleotide sequence ID" value="XM_043072272.1"/>
</dbReference>
<feature type="compositionally biased region" description="Polar residues" evidence="6">
    <location>
        <begin position="127"/>
        <end position="139"/>
    </location>
</feature>
<proteinExistence type="predicted"/>
<dbReference type="GO" id="GO:0031037">
    <property type="term" value="P:myosin II filament disassembly"/>
    <property type="evidence" value="ECO:0000318"/>
    <property type="project" value="GO_Central"/>
</dbReference>
<feature type="region of interest" description="Disordered" evidence="6">
    <location>
        <begin position="584"/>
        <end position="604"/>
    </location>
</feature>
<dbReference type="PROSITE" id="PS51158">
    <property type="entry name" value="ALPHA_KINASE"/>
    <property type="match status" value="1"/>
</dbReference>
<feature type="region of interest" description="Disordered" evidence="6">
    <location>
        <begin position="814"/>
        <end position="844"/>
    </location>
</feature>
<reference evidence="8 9" key="1">
    <citation type="journal article" date="2007" name="Science">
        <title>The Chlamydomonas genome reveals the evolution of key animal and plant functions.</title>
        <authorList>
            <person name="Merchant S.S."/>
            <person name="Prochnik S.E."/>
            <person name="Vallon O."/>
            <person name="Harris E.H."/>
            <person name="Karpowicz S.J."/>
            <person name="Witman G.B."/>
            <person name="Terry A."/>
            <person name="Salamov A."/>
            <person name="Fritz-Laylin L.K."/>
            <person name="Marechal-Drouard L."/>
            <person name="Marshall W.F."/>
            <person name="Qu L.H."/>
            <person name="Nelson D.R."/>
            <person name="Sanderfoot A.A."/>
            <person name="Spalding M.H."/>
            <person name="Kapitonov V.V."/>
            <person name="Ren Q."/>
            <person name="Ferris P."/>
            <person name="Lindquist E."/>
            <person name="Shapiro H."/>
            <person name="Lucas S.M."/>
            <person name="Grimwood J."/>
            <person name="Schmutz J."/>
            <person name="Cardol P."/>
            <person name="Cerutti H."/>
            <person name="Chanfreau G."/>
            <person name="Chen C.L."/>
            <person name="Cognat V."/>
            <person name="Croft M.T."/>
            <person name="Dent R."/>
            <person name="Dutcher S."/>
            <person name="Fernandez E."/>
            <person name="Fukuzawa H."/>
            <person name="Gonzalez-Ballester D."/>
            <person name="Gonzalez-Halphen D."/>
            <person name="Hallmann A."/>
            <person name="Hanikenne M."/>
            <person name="Hippler M."/>
            <person name="Inwood W."/>
            <person name="Jabbari K."/>
            <person name="Kalanon M."/>
            <person name="Kuras R."/>
            <person name="Lefebvre P.A."/>
            <person name="Lemaire S.D."/>
            <person name="Lobanov A.V."/>
            <person name="Lohr M."/>
            <person name="Manuell A."/>
            <person name="Meier I."/>
            <person name="Mets L."/>
            <person name="Mittag M."/>
            <person name="Mittelmeier T."/>
            <person name="Moroney J.V."/>
            <person name="Moseley J."/>
            <person name="Napoli C."/>
            <person name="Nedelcu A.M."/>
            <person name="Niyogi K."/>
            <person name="Novoselov S.V."/>
            <person name="Paulsen I.T."/>
            <person name="Pazour G."/>
            <person name="Purton S."/>
            <person name="Ral J.P."/>
            <person name="Riano-Pachon D.M."/>
            <person name="Riekhof W."/>
            <person name="Rymarquis L."/>
            <person name="Schroda M."/>
            <person name="Stern D."/>
            <person name="Umen J."/>
            <person name="Willows R."/>
            <person name="Wilson N."/>
            <person name="Zimmer S.L."/>
            <person name="Allmer J."/>
            <person name="Balk J."/>
            <person name="Bisova K."/>
            <person name="Chen C.J."/>
            <person name="Elias M."/>
            <person name="Gendler K."/>
            <person name="Hauser C."/>
            <person name="Lamb M.R."/>
            <person name="Ledford H."/>
            <person name="Long J.C."/>
            <person name="Minagawa J."/>
            <person name="Page M.D."/>
            <person name="Pan J."/>
            <person name="Pootakham W."/>
            <person name="Roje S."/>
            <person name="Rose A."/>
            <person name="Stahlberg E."/>
            <person name="Terauchi A.M."/>
            <person name="Yang P."/>
            <person name="Ball S."/>
            <person name="Bowler C."/>
            <person name="Dieckmann C.L."/>
            <person name="Gladyshev V.N."/>
            <person name="Green P."/>
            <person name="Jorgensen R."/>
            <person name="Mayfield S."/>
            <person name="Mueller-Roeber B."/>
            <person name="Rajamani S."/>
            <person name="Sayre R.T."/>
            <person name="Brokstein P."/>
            <person name="Dubchak I."/>
            <person name="Goodstein D."/>
            <person name="Hornick L."/>
            <person name="Huang Y.W."/>
            <person name="Jhaveri J."/>
            <person name="Luo Y."/>
            <person name="Martinez D."/>
            <person name="Ngau W.C."/>
            <person name="Otillar B."/>
            <person name="Poliakov A."/>
            <person name="Porter A."/>
            <person name="Szajkowski L."/>
            <person name="Werner G."/>
            <person name="Zhou K."/>
            <person name="Grigoriev I.V."/>
            <person name="Rokhsar D.S."/>
            <person name="Grossman A.R."/>
        </authorList>
    </citation>
    <scope>NUCLEOTIDE SEQUENCE [LARGE SCALE GENOMIC DNA]</scope>
    <source>
        <strain evidence="9">CC-503</strain>
    </source>
</reference>
<feature type="compositionally biased region" description="Basic and acidic residues" evidence="6">
    <location>
        <begin position="828"/>
        <end position="837"/>
    </location>
</feature>
<evidence type="ECO:0000256" key="2">
    <source>
        <dbReference type="ARBA" id="ARBA00022679"/>
    </source>
</evidence>
<evidence type="ECO:0000256" key="6">
    <source>
        <dbReference type="SAM" id="MobiDB-lite"/>
    </source>
</evidence>
<feature type="compositionally biased region" description="Low complexity" evidence="6">
    <location>
        <begin position="85"/>
        <end position="111"/>
    </location>
</feature>
<keyword evidence="5" id="KW-0067">ATP-binding</keyword>